<dbReference type="Proteomes" id="UP000269154">
    <property type="component" value="Unassembled WGS sequence"/>
</dbReference>
<dbReference type="EMBL" id="RCBY01000181">
    <property type="protein sequence ID" value="RQH30158.1"/>
    <property type="molecule type" value="Genomic_DNA"/>
</dbReference>
<name>A0A3N6PM58_9CYAN</name>
<keyword evidence="2" id="KW-1185">Reference proteome</keyword>
<comment type="caution">
    <text evidence="1">The sequence shown here is derived from an EMBL/GenBank/DDBJ whole genome shotgun (WGS) entry which is preliminary data.</text>
</comment>
<evidence type="ECO:0000313" key="2">
    <source>
        <dbReference type="Proteomes" id="UP000269154"/>
    </source>
</evidence>
<evidence type="ECO:0000313" key="1">
    <source>
        <dbReference type="EMBL" id="RQH30158.1"/>
    </source>
</evidence>
<reference evidence="1 2" key="1">
    <citation type="journal article" date="2018" name="ACS Chem. Biol.">
        <title>Ketoreductase domain dysfunction expands chemodiversity: malyngamide biosynthesis in the cyanobacterium Okeania hirsuta.</title>
        <authorList>
            <person name="Moss N.A."/>
            <person name="Leao T."/>
            <person name="Rankin M."/>
            <person name="McCullough T.M."/>
            <person name="Qu P."/>
            <person name="Korobeynikov A."/>
            <person name="Smith J.L."/>
            <person name="Gerwick L."/>
            <person name="Gerwick W.H."/>
        </authorList>
    </citation>
    <scope>NUCLEOTIDE SEQUENCE [LARGE SCALE GENOMIC DNA]</scope>
    <source>
        <strain evidence="1 2">PAB10Feb10-1</strain>
    </source>
</reference>
<organism evidence="1 2">
    <name type="scientific">Okeania hirsuta</name>
    <dbReference type="NCBI Taxonomy" id="1458930"/>
    <lineage>
        <taxon>Bacteria</taxon>
        <taxon>Bacillati</taxon>
        <taxon>Cyanobacteriota</taxon>
        <taxon>Cyanophyceae</taxon>
        <taxon>Oscillatoriophycideae</taxon>
        <taxon>Oscillatoriales</taxon>
        <taxon>Microcoleaceae</taxon>
        <taxon>Okeania</taxon>
    </lineage>
</organism>
<proteinExistence type="predicted"/>
<dbReference type="RefSeq" id="WP_124147856.1">
    <property type="nucleotide sequence ID" value="NZ_CAWOKI010000325.1"/>
</dbReference>
<sequence length="190" mass="21991">MNQDNTTIEERRFDDIQTWMSTGKGTDLPEVLQGIYFMDGNDLPEDCLTLNASASWNPETLTLSVRTHDPFQWTFHPSVAGRRLLQQNKSQKLLIKILFQDNTLRRADVIPQFYGIQFPRWILGFEMIQTEDSVDGMTWYRRNNIFFGLIPAGSYILRKIVDKNGQKTPAFHDMLAKVQETCIVVTKSNK</sequence>
<dbReference type="OrthoDB" id="483767at2"/>
<gene>
    <name evidence="1" type="ORF">D5R40_24060</name>
</gene>
<accession>A0A3N6PM58</accession>
<protein>
    <submittedName>
        <fullName evidence="1">Uncharacterized protein</fullName>
    </submittedName>
</protein>
<dbReference type="AlphaFoldDB" id="A0A3N6PM58"/>